<dbReference type="InterPro" id="IPR021235">
    <property type="entry name" value="DUF2637"/>
</dbReference>
<reference evidence="2 3" key="1">
    <citation type="submission" date="2016-11" db="EMBL/GenBank/DDBJ databases">
        <authorList>
            <person name="Brown T."/>
            <person name="Davidson K."/>
            <person name="Doll Z."/>
            <person name="Jansson R."/>
            <person name="Janyszek T."/>
            <person name="Lwin C."/>
            <person name="Patil S."/>
            <person name="Piper J."/>
            <person name="Rajendiran N."/>
            <person name="Rittenhouse N.L."/>
            <person name="Younker T.P."/>
            <person name="Zhang J."/>
            <person name="Garlena R.A."/>
            <person name="Russell D.A."/>
            <person name="Pope W.H."/>
            <person name="Jacobs-Sera D."/>
            <person name="Hatfull G.F."/>
        </authorList>
    </citation>
    <scope>NUCLEOTIDE SEQUENCE [LARGE SCALE GENOMIC DNA]</scope>
</reference>
<keyword evidence="1" id="KW-1133">Transmembrane helix</keyword>
<feature type="transmembrane region" description="Helical" evidence="1">
    <location>
        <begin position="114"/>
        <end position="137"/>
    </location>
</feature>
<protein>
    <submittedName>
        <fullName evidence="2">Membrane protein</fullName>
    </submittedName>
</protein>
<feature type="transmembrane region" description="Helical" evidence="1">
    <location>
        <begin position="77"/>
        <end position="102"/>
    </location>
</feature>
<dbReference type="EMBL" id="KY223999">
    <property type="protein sequence ID" value="APQ42234.1"/>
    <property type="molecule type" value="Genomic_DNA"/>
</dbReference>
<sequence length="173" mass="18684">MATTLAQYKQEAVTFYWRWLIGASLVSIVGNMAHALFSDNPTAIPWVAATMSIVPPVFAGLATHGMSLLVRTQIVGWYFKVTLIVMGVLAFGSLVLSFVSLVQLASTQGGMSIWVAWIWPLVVDLAVAFSTIALLALTVGTRSRRTTAVRTPAKKRAPKKVVKPKLVPMEVGA</sequence>
<dbReference type="KEGG" id="vg:63210694"/>
<keyword evidence="3" id="KW-1185">Reference proteome</keyword>
<evidence type="ECO:0000256" key="1">
    <source>
        <dbReference type="SAM" id="Phobius"/>
    </source>
</evidence>
<feature type="transmembrane region" description="Helical" evidence="1">
    <location>
        <begin position="43"/>
        <end position="70"/>
    </location>
</feature>
<dbReference type="RefSeq" id="YP_010014037.1">
    <property type="nucleotide sequence ID" value="NC_053515.1"/>
</dbReference>
<evidence type="ECO:0000313" key="3">
    <source>
        <dbReference type="Proteomes" id="UP000225965"/>
    </source>
</evidence>
<keyword evidence="1" id="KW-0472">Membrane</keyword>
<evidence type="ECO:0000313" key="2">
    <source>
        <dbReference type="EMBL" id="APQ42234.1"/>
    </source>
</evidence>
<accession>A0A1L6BYR0</accession>
<dbReference type="GeneID" id="63210694"/>
<keyword evidence="1" id="KW-0812">Transmembrane</keyword>
<proteinExistence type="predicted"/>
<organism evidence="2 3">
    <name type="scientific">Mycobacterium phage MrMagoo</name>
    <dbReference type="NCBI Taxonomy" id="1927020"/>
    <lineage>
        <taxon>Viruses</taxon>
        <taxon>Duplodnaviria</taxon>
        <taxon>Heunggongvirae</taxon>
        <taxon>Uroviricota</taxon>
        <taxon>Caudoviricetes</taxon>
        <taxon>Vilmaviridae</taxon>
        <taxon>Mclasvirinae</taxon>
        <taxon>Reyvirus</taxon>
        <taxon>Reyvirus mrmagoo</taxon>
    </lineage>
</organism>
<gene>
    <name evidence="2" type="primary">152</name>
    <name evidence="2" type="ORF">PBI_MRMAGOO_152</name>
</gene>
<dbReference type="Pfam" id="PF10935">
    <property type="entry name" value="DUF2637"/>
    <property type="match status" value="1"/>
</dbReference>
<feature type="transmembrane region" description="Helical" evidence="1">
    <location>
        <begin position="15"/>
        <end position="37"/>
    </location>
</feature>
<name>A0A1L6BYR0_9CAUD</name>
<dbReference type="Proteomes" id="UP000225965">
    <property type="component" value="Segment"/>
</dbReference>